<dbReference type="EMBL" id="QDKG01000003">
    <property type="protein sequence ID" value="PVH25226.1"/>
    <property type="molecule type" value="Genomic_DNA"/>
</dbReference>
<sequence>MPRAQKSSINSMMKATTLPLRVFLFLCLSNFLFLENIFAQGIELTGNHQPIEQRSSIRLFEQNHPNFEGVLKINFDLHIRDDGTSGYLIRLKDKGHNPTYNLYFDKEDQEAVFRFNEEGKSSLIRLAISLDKLHAKRWLPIEVAYDLLKGKISLTVDNQATESVRARQLNSYSPAIIFGKSDYLIDVPSFSIRELVIADDRQQLRFPMRESTGSILHDASGNAHGKVSNVTWLLNRAYHWQRNGAMYSSRKSGSEYDVKRQLAYYFNSDSLFIHHLRGGFTEAIRFTSPCPVLIKLGNSFIDSTENRLYVYETFYEHPHEGPTVASLSLDDYTWRVESDAYLGLELNHHGAHYLAEQRALFVFGGFGNMLYNNDMRRYQIDNSDWTAAQNISKDEILPRYFTSMGYGEVTKKMYLFGGMGNESGQHIVGRKYFYDLYDLDLAGGRTKKLWQLDWKEHHFVPARGLVIPDDRWLYLLGYPEHVSHSLIQLRRFSLADGSYEQLGDSIPIYSDKISTRAKLYHDKNLQKLIAIVQESDDDIRSKVSVYELDFPAISQSQLHAFTKSTKTEVSWWIGFSVVIITAGTILLYRKKHVTKQALQPEERNVSQTALPKIDVETAMKAPSWQHPDKNSIFLFGDFTVLDRRGNDISHLFSTRLRQVFCLILIHSDAAGISSTLLSHLVWPDKPKDKVKTSRGVTINNLRKSLNTVEGVEIVYKNGHYRVAISSPCYCDYAVLRHAMSNNHDLISQDISQLIRRGSFLMGSDDPLFDETKSKLENELTMRLQKTMLLMEQQENWNSLFAAAELLMVLDPIHEMGLKKGLTALQKLNSTTQASRFYSRFTDQYQQLLGETYPVSFAELITR</sequence>
<dbReference type="GO" id="GO:0003677">
    <property type="term" value="F:DNA binding"/>
    <property type="evidence" value="ECO:0007669"/>
    <property type="project" value="UniProtKB-KW"/>
</dbReference>
<evidence type="ECO:0000256" key="1">
    <source>
        <dbReference type="SAM" id="Phobius"/>
    </source>
</evidence>
<keyword evidence="1" id="KW-0812">Transmembrane</keyword>
<dbReference type="PANTHER" id="PTHR35807:SF1">
    <property type="entry name" value="TRANSCRIPTIONAL REGULATOR REDD"/>
    <property type="match status" value="1"/>
</dbReference>
<keyword evidence="1" id="KW-0472">Membrane</keyword>
<dbReference type="InterPro" id="IPR015915">
    <property type="entry name" value="Kelch-typ_b-propeller"/>
</dbReference>
<keyword evidence="2" id="KW-0238">DNA-binding</keyword>
<dbReference type="InterPro" id="IPR051677">
    <property type="entry name" value="AfsR-DnrI-RedD_regulator"/>
</dbReference>
<evidence type="ECO:0000313" key="2">
    <source>
        <dbReference type="EMBL" id="PVH25226.1"/>
    </source>
</evidence>
<feature type="transmembrane region" description="Helical" evidence="1">
    <location>
        <begin position="569"/>
        <end position="588"/>
    </location>
</feature>
<evidence type="ECO:0000313" key="3">
    <source>
        <dbReference type="Proteomes" id="UP000245627"/>
    </source>
</evidence>
<accession>A0A2T8HIE9</accession>
<dbReference type="GO" id="GO:0006355">
    <property type="term" value="P:regulation of DNA-templated transcription"/>
    <property type="evidence" value="ECO:0007669"/>
    <property type="project" value="TreeGrafter"/>
</dbReference>
<reference evidence="2 3" key="1">
    <citation type="submission" date="2018-04" db="EMBL/GenBank/DDBJ databases">
        <title>Sphingobacterium cortibacter sp. nov.</title>
        <authorList>
            <person name="Li Y."/>
        </authorList>
    </citation>
    <scope>NUCLEOTIDE SEQUENCE [LARGE SCALE GENOMIC DNA]</scope>
    <source>
        <strain evidence="2 3">2c-3</strain>
    </source>
</reference>
<keyword evidence="1" id="KW-1133">Transmembrane helix</keyword>
<comment type="caution">
    <text evidence="2">The sequence shown here is derived from an EMBL/GenBank/DDBJ whole genome shotgun (WGS) entry which is preliminary data.</text>
</comment>
<dbReference type="Gene3D" id="2.120.10.80">
    <property type="entry name" value="Kelch-type beta propeller"/>
    <property type="match status" value="1"/>
</dbReference>
<organism evidence="2 3">
    <name type="scientific">Sphingobacterium corticibacter</name>
    <dbReference type="NCBI Taxonomy" id="2171749"/>
    <lineage>
        <taxon>Bacteria</taxon>
        <taxon>Pseudomonadati</taxon>
        <taxon>Bacteroidota</taxon>
        <taxon>Sphingobacteriia</taxon>
        <taxon>Sphingobacteriales</taxon>
        <taxon>Sphingobacteriaceae</taxon>
        <taxon>Sphingobacterium</taxon>
    </lineage>
</organism>
<keyword evidence="3" id="KW-1185">Reference proteome</keyword>
<protein>
    <submittedName>
        <fullName evidence="2">DNA-binding transcriptional activator</fullName>
    </submittedName>
</protein>
<dbReference type="Proteomes" id="UP000245627">
    <property type="component" value="Unassembled WGS sequence"/>
</dbReference>
<dbReference type="SUPFAM" id="SSF117281">
    <property type="entry name" value="Kelch motif"/>
    <property type="match status" value="1"/>
</dbReference>
<gene>
    <name evidence="2" type="ORF">DC487_09890</name>
</gene>
<dbReference type="PANTHER" id="PTHR35807">
    <property type="entry name" value="TRANSCRIPTIONAL REGULATOR REDD-RELATED"/>
    <property type="match status" value="1"/>
</dbReference>
<dbReference type="AlphaFoldDB" id="A0A2T8HIE9"/>
<proteinExistence type="predicted"/>
<name>A0A2T8HIE9_9SPHI</name>